<dbReference type="EMBL" id="JAEKNR010000238">
    <property type="protein sequence ID" value="MBJ7601192.1"/>
    <property type="molecule type" value="Genomic_DNA"/>
</dbReference>
<dbReference type="PROSITE" id="PS50943">
    <property type="entry name" value="HTH_CROC1"/>
    <property type="match status" value="1"/>
</dbReference>
<organism evidence="2 3">
    <name type="scientific">Candidatus Nephthysia bennettiae</name>
    <dbReference type="NCBI Taxonomy" id="3127016"/>
    <lineage>
        <taxon>Bacteria</taxon>
        <taxon>Bacillati</taxon>
        <taxon>Candidatus Dormiibacterota</taxon>
        <taxon>Candidatus Dormibacteria</taxon>
        <taxon>Candidatus Dormibacterales</taxon>
        <taxon>Candidatus Dormibacteraceae</taxon>
        <taxon>Candidatus Nephthysia</taxon>
    </lineage>
</organism>
<evidence type="ECO:0000259" key="1">
    <source>
        <dbReference type="PROSITE" id="PS50943"/>
    </source>
</evidence>
<reference evidence="2" key="1">
    <citation type="submission" date="2020-10" db="EMBL/GenBank/DDBJ databases">
        <title>Ca. Dormibacterota MAGs.</title>
        <authorList>
            <person name="Montgomery K."/>
        </authorList>
    </citation>
    <scope>NUCLEOTIDE SEQUENCE [LARGE SCALE GENOMIC DNA]</scope>
    <source>
        <strain evidence="2">SC8812_S17_10</strain>
    </source>
</reference>
<dbReference type="CDD" id="cd00093">
    <property type="entry name" value="HTH_XRE"/>
    <property type="match status" value="1"/>
</dbReference>
<dbReference type="Proteomes" id="UP000612893">
    <property type="component" value="Unassembled WGS sequence"/>
</dbReference>
<comment type="caution">
    <text evidence="2">The sequence shown here is derived from an EMBL/GenBank/DDBJ whole genome shotgun (WGS) entry which is preliminary data.</text>
</comment>
<dbReference type="AlphaFoldDB" id="A0A934NFT6"/>
<feature type="domain" description="HTH cro/C1-type" evidence="1">
    <location>
        <begin position="17"/>
        <end position="69"/>
    </location>
</feature>
<dbReference type="InterPro" id="IPR010982">
    <property type="entry name" value="Lambda_DNA-bd_dom_sf"/>
</dbReference>
<dbReference type="GO" id="GO:0003677">
    <property type="term" value="F:DNA binding"/>
    <property type="evidence" value="ECO:0007669"/>
    <property type="project" value="InterPro"/>
</dbReference>
<proteinExistence type="predicted"/>
<dbReference type="Pfam" id="PF01381">
    <property type="entry name" value="HTH_3"/>
    <property type="match status" value="1"/>
</dbReference>
<evidence type="ECO:0000313" key="3">
    <source>
        <dbReference type="Proteomes" id="UP000612893"/>
    </source>
</evidence>
<dbReference type="SMART" id="SM00530">
    <property type="entry name" value="HTH_XRE"/>
    <property type="match status" value="1"/>
</dbReference>
<evidence type="ECO:0000313" key="2">
    <source>
        <dbReference type="EMBL" id="MBJ7601192.1"/>
    </source>
</evidence>
<sequence>MLAAAEHARALVKTLGQAREGAGLTQAEVAKRMGTSQPAIARLERGETDPRLSTIERFAEVVGCHLELQPAG</sequence>
<name>A0A934NFT6_9BACT</name>
<dbReference type="Gene3D" id="1.10.260.40">
    <property type="entry name" value="lambda repressor-like DNA-binding domains"/>
    <property type="match status" value="1"/>
</dbReference>
<protein>
    <submittedName>
        <fullName evidence="2">Helix-turn-helix transcriptional regulator</fullName>
    </submittedName>
</protein>
<dbReference type="InterPro" id="IPR001387">
    <property type="entry name" value="Cro/C1-type_HTH"/>
</dbReference>
<accession>A0A934NFT6</accession>
<keyword evidence="3" id="KW-1185">Reference proteome</keyword>
<gene>
    <name evidence="2" type="ORF">JF922_24355</name>
</gene>
<dbReference type="SUPFAM" id="SSF47413">
    <property type="entry name" value="lambda repressor-like DNA-binding domains"/>
    <property type="match status" value="1"/>
</dbReference>